<keyword evidence="2" id="KW-1185">Reference proteome</keyword>
<evidence type="ECO:0000313" key="1">
    <source>
        <dbReference type="EMBL" id="KAF7837289.1"/>
    </source>
</evidence>
<reference evidence="1" key="1">
    <citation type="submission" date="2020-09" db="EMBL/GenBank/DDBJ databases">
        <title>Genome-Enabled Discovery of Anthraquinone Biosynthesis in Senna tora.</title>
        <authorList>
            <person name="Kang S.-H."/>
            <person name="Pandey R.P."/>
            <person name="Lee C.-M."/>
            <person name="Sim J.-S."/>
            <person name="Jeong J.-T."/>
            <person name="Choi B.-S."/>
            <person name="Jung M."/>
            <person name="Ginzburg D."/>
            <person name="Zhao K."/>
            <person name="Won S.Y."/>
            <person name="Oh T.-J."/>
            <person name="Yu Y."/>
            <person name="Kim N.-H."/>
            <person name="Lee O.R."/>
            <person name="Lee T.-H."/>
            <person name="Bashyal P."/>
            <person name="Kim T.-S."/>
            <person name="Lee W.-H."/>
            <person name="Kawkins C."/>
            <person name="Kim C.-K."/>
            <person name="Kim J.S."/>
            <person name="Ahn B.O."/>
            <person name="Rhee S.Y."/>
            <person name="Sohng J.K."/>
        </authorList>
    </citation>
    <scope>NUCLEOTIDE SEQUENCE</scope>
    <source>
        <tissue evidence="1">Leaf</tissue>
    </source>
</reference>
<dbReference type="AlphaFoldDB" id="A0A834X3N3"/>
<evidence type="ECO:0000313" key="2">
    <source>
        <dbReference type="Proteomes" id="UP000634136"/>
    </source>
</evidence>
<comment type="caution">
    <text evidence="1">The sequence shown here is derived from an EMBL/GenBank/DDBJ whole genome shotgun (WGS) entry which is preliminary data.</text>
</comment>
<proteinExistence type="predicted"/>
<gene>
    <name evidence="1" type="ORF">G2W53_005771</name>
</gene>
<sequence>MKLGVRSLDHWFNCTYVEIIGSEVRLNQLASDIYTPAGAVTLDHSST</sequence>
<name>A0A834X3N3_9FABA</name>
<dbReference type="Proteomes" id="UP000634136">
    <property type="component" value="Unassembled WGS sequence"/>
</dbReference>
<accession>A0A834X3N3</accession>
<dbReference type="EMBL" id="JAAIUW010000003">
    <property type="protein sequence ID" value="KAF7837289.1"/>
    <property type="molecule type" value="Genomic_DNA"/>
</dbReference>
<protein>
    <submittedName>
        <fullName evidence="1">Uncharacterized protein</fullName>
    </submittedName>
</protein>
<organism evidence="1 2">
    <name type="scientific">Senna tora</name>
    <dbReference type="NCBI Taxonomy" id="362788"/>
    <lineage>
        <taxon>Eukaryota</taxon>
        <taxon>Viridiplantae</taxon>
        <taxon>Streptophyta</taxon>
        <taxon>Embryophyta</taxon>
        <taxon>Tracheophyta</taxon>
        <taxon>Spermatophyta</taxon>
        <taxon>Magnoliopsida</taxon>
        <taxon>eudicotyledons</taxon>
        <taxon>Gunneridae</taxon>
        <taxon>Pentapetalae</taxon>
        <taxon>rosids</taxon>
        <taxon>fabids</taxon>
        <taxon>Fabales</taxon>
        <taxon>Fabaceae</taxon>
        <taxon>Caesalpinioideae</taxon>
        <taxon>Cassia clade</taxon>
        <taxon>Senna</taxon>
    </lineage>
</organism>